<gene>
    <name evidence="1" type="ORF">ACHIRB_19940</name>
</gene>
<evidence type="ECO:0000313" key="1">
    <source>
        <dbReference type="EMBL" id="MFH5230817.1"/>
    </source>
</evidence>
<comment type="caution">
    <text evidence="1">The sequence shown here is derived from an EMBL/GenBank/DDBJ whole genome shotgun (WGS) entry which is preliminary data.</text>
</comment>
<keyword evidence="2" id="KW-1185">Reference proteome</keyword>
<protein>
    <recommendedName>
        <fullName evidence="3">Helix-turn-helix domain-containing protein</fullName>
    </recommendedName>
</protein>
<organism evidence="1 2">
    <name type="scientific">Antrihabitans spumae</name>
    <dbReference type="NCBI Taxonomy" id="3373370"/>
    <lineage>
        <taxon>Bacteria</taxon>
        <taxon>Bacillati</taxon>
        <taxon>Actinomycetota</taxon>
        <taxon>Actinomycetes</taxon>
        <taxon>Mycobacteriales</taxon>
        <taxon>Nocardiaceae</taxon>
        <taxon>Antrihabitans</taxon>
    </lineage>
</organism>
<dbReference type="Gene3D" id="1.10.10.60">
    <property type="entry name" value="Homeodomain-like"/>
    <property type="match status" value="2"/>
</dbReference>
<name>A0ABW7K701_9NOCA</name>
<sequence length="95" mass="10564">MIDKYRNGATANELADQFGLHRQTVSAHLRREDVALHSRVKMTPEIVAKATTLYAEGWSTVRIGEKLGLGPSTVGKALKRAGVRMRPAVAERWHQ</sequence>
<dbReference type="Proteomes" id="UP001609219">
    <property type="component" value="Unassembled WGS sequence"/>
</dbReference>
<dbReference type="RefSeq" id="WP_395127753.1">
    <property type="nucleotide sequence ID" value="NZ_JBIMSN010000090.1"/>
</dbReference>
<dbReference type="EMBL" id="JBIMSN010000090">
    <property type="protein sequence ID" value="MFH5230817.1"/>
    <property type="molecule type" value="Genomic_DNA"/>
</dbReference>
<accession>A0ABW7K701</accession>
<reference evidence="1 2" key="1">
    <citation type="submission" date="2024-10" db="EMBL/GenBank/DDBJ databases">
        <authorList>
            <person name="Riesco R."/>
        </authorList>
    </citation>
    <scope>NUCLEOTIDE SEQUENCE [LARGE SCALE GENOMIC DNA]</scope>
    <source>
        <strain evidence="1 2">NCIMB 15450</strain>
    </source>
</reference>
<proteinExistence type="predicted"/>
<evidence type="ECO:0000313" key="2">
    <source>
        <dbReference type="Proteomes" id="UP001609219"/>
    </source>
</evidence>
<evidence type="ECO:0008006" key="3">
    <source>
        <dbReference type="Google" id="ProtNLM"/>
    </source>
</evidence>